<dbReference type="AlphaFoldDB" id="A0AAV2QJU6"/>
<accession>A0AAV2QJU6</accession>
<organism evidence="1 2">
    <name type="scientific">Meganyctiphanes norvegica</name>
    <name type="common">Northern krill</name>
    <name type="synonym">Thysanopoda norvegica</name>
    <dbReference type="NCBI Taxonomy" id="48144"/>
    <lineage>
        <taxon>Eukaryota</taxon>
        <taxon>Metazoa</taxon>
        <taxon>Ecdysozoa</taxon>
        <taxon>Arthropoda</taxon>
        <taxon>Crustacea</taxon>
        <taxon>Multicrustacea</taxon>
        <taxon>Malacostraca</taxon>
        <taxon>Eumalacostraca</taxon>
        <taxon>Eucarida</taxon>
        <taxon>Euphausiacea</taxon>
        <taxon>Euphausiidae</taxon>
        <taxon>Meganyctiphanes</taxon>
    </lineage>
</organism>
<dbReference type="EMBL" id="CAXKWB010006978">
    <property type="protein sequence ID" value="CAL4085322.1"/>
    <property type="molecule type" value="Genomic_DNA"/>
</dbReference>
<sequence length="136" mass="15657">LGAVMFYQKGGWYTMKAGQYEVDVTHPVVYSGKNSHGSYHDDGGTGGCCYWEDYRKPGKNNQYMMTWLNLEELRRTKSNPNFMQDMSSKDKFERLSPLEQTETYEMCVLKGCKGSKLQVCHASGCRKSQIDYDEVF</sequence>
<proteinExistence type="predicted"/>
<evidence type="ECO:0000313" key="2">
    <source>
        <dbReference type="Proteomes" id="UP001497623"/>
    </source>
</evidence>
<name>A0AAV2QJU6_MEGNR</name>
<comment type="caution">
    <text evidence="1">The sequence shown here is derived from an EMBL/GenBank/DDBJ whole genome shotgun (WGS) entry which is preliminary data.</text>
</comment>
<reference evidence="1 2" key="1">
    <citation type="submission" date="2024-05" db="EMBL/GenBank/DDBJ databases">
        <authorList>
            <person name="Wallberg A."/>
        </authorList>
    </citation>
    <scope>NUCLEOTIDE SEQUENCE [LARGE SCALE GENOMIC DNA]</scope>
</reference>
<keyword evidence="2" id="KW-1185">Reference proteome</keyword>
<dbReference type="Proteomes" id="UP001497623">
    <property type="component" value="Unassembled WGS sequence"/>
</dbReference>
<evidence type="ECO:0000313" key="1">
    <source>
        <dbReference type="EMBL" id="CAL4085322.1"/>
    </source>
</evidence>
<protein>
    <submittedName>
        <fullName evidence="1">Uncharacterized protein</fullName>
    </submittedName>
</protein>
<gene>
    <name evidence="1" type="ORF">MNOR_LOCUS12648</name>
</gene>
<feature type="non-terminal residue" evidence="1">
    <location>
        <position position="1"/>
    </location>
</feature>